<name>A0A0K9PSA7_ZOSMR</name>
<comment type="caution">
    <text evidence="3">The sequence shown here is derived from an EMBL/GenBank/DDBJ whole genome shotgun (WGS) entry which is preliminary data.</text>
</comment>
<gene>
    <name evidence="3" type="ORF">ZOSMA_171G00360</name>
</gene>
<sequence length="286" mass="31655">MRKRNPHSSLSIKFHRGGAVRRSYRDRTSGLRITGCRRENWSCKLQIKMKSNLEEYKNYNSDEHGANSGTVQRMTSTTEPNTTGMPSIEVVRRSRGRPPGSRNKPKPKVFRTLESMSMNLMRPYILEISPGNDVVEALDGFCRRRNIGITIMNTTGSFSSLTLRQPSFESIHVAESAVTFTGRFEALSITGGIIQPNFASHLAISVAGRQGQIVGGLVVGPMIAADTVTVIAMGYSDPEYVGIPVDEYNTESAPVSGERSEGVEEHQRHRQLAEGRSLGTQSFYEL</sequence>
<reference evidence="4" key="1">
    <citation type="journal article" date="2016" name="Nature">
        <title>The genome of the seagrass Zostera marina reveals angiosperm adaptation to the sea.</title>
        <authorList>
            <person name="Olsen J.L."/>
            <person name="Rouze P."/>
            <person name="Verhelst B."/>
            <person name="Lin Y.-C."/>
            <person name="Bayer T."/>
            <person name="Collen J."/>
            <person name="Dattolo E."/>
            <person name="De Paoli E."/>
            <person name="Dittami S."/>
            <person name="Maumus F."/>
            <person name="Michel G."/>
            <person name="Kersting A."/>
            <person name="Lauritano C."/>
            <person name="Lohaus R."/>
            <person name="Toepel M."/>
            <person name="Tonon T."/>
            <person name="Vanneste K."/>
            <person name="Amirebrahimi M."/>
            <person name="Brakel J."/>
            <person name="Bostroem C."/>
            <person name="Chovatia M."/>
            <person name="Grimwood J."/>
            <person name="Jenkins J.W."/>
            <person name="Jueterbock A."/>
            <person name="Mraz A."/>
            <person name="Stam W.T."/>
            <person name="Tice H."/>
            <person name="Bornberg-Bauer E."/>
            <person name="Green P.J."/>
            <person name="Pearson G.A."/>
            <person name="Procaccini G."/>
            <person name="Duarte C.M."/>
            <person name="Schmutz J."/>
            <person name="Reusch T.B.H."/>
            <person name="Van de Peer Y."/>
        </authorList>
    </citation>
    <scope>NUCLEOTIDE SEQUENCE [LARGE SCALE GENOMIC DNA]</scope>
    <source>
        <strain evidence="4">cv. Finnish</strain>
    </source>
</reference>
<feature type="domain" description="PPC" evidence="2">
    <location>
        <begin position="118"/>
        <end position="256"/>
    </location>
</feature>
<dbReference type="SUPFAM" id="SSF117856">
    <property type="entry name" value="AF0104/ALDC/Ptd012-like"/>
    <property type="match status" value="1"/>
</dbReference>
<evidence type="ECO:0000313" key="4">
    <source>
        <dbReference type="Proteomes" id="UP000036987"/>
    </source>
</evidence>
<feature type="compositionally biased region" description="Basic and acidic residues" evidence="1">
    <location>
        <begin position="258"/>
        <end position="273"/>
    </location>
</feature>
<evidence type="ECO:0000313" key="3">
    <source>
        <dbReference type="EMBL" id="KMZ71958.1"/>
    </source>
</evidence>
<dbReference type="Proteomes" id="UP000036987">
    <property type="component" value="Unassembled WGS sequence"/>
</dbReference>
<accession>A0A0K9PSA7</accession>
<feature type="region of interest" description="Disordered" evidence="1">
    <location>
        <begin position="59"/>
        <end position="109"/>
    </location>
</feature>
<dbReference type="Pfam" id="PF03479">
    <property type="entry name" value="PCC"/>
    <property type="match status" value="1"/>
</dbReference>
<dbReference type="InterPro" id="IPR005175">
    <property type="entry name" value="PPC_dom"/>
</dbReference>
<dbReference type="GO" id="GO:0003680">
    <property type="term" value="F:minor groove of adenine-thymine-rich DNA binding"/>
    <property type="evidence" value="ECO:0000318"/>
    <property type="project" value="GO_Central"/>
</dbReference>
<dbReference type="GO" id="GO:0003700">
    <property type="term" value="F:DNA-binding transcription factor activity"/>
    <property type="evidence" value="ECO:0000318"/>
    <property type="project" value="GO_Central"/>
</dbReference>
<dbReference type="CDD" id="cd11378">
    <property type="entry name" value="DUF296"/>
    <property type="match status" value="1"/>
</dbReference>
<keyword evidence="4" id="KW-1185">Reference proteome</keyword>
<dbReference type="InterPro" id="IPR014476">
    <property type="entry name" value="AHL15-29"/>
</dbReference>
<dbReference type="EMBL" id="LFYR01000647">
    <property type="protein sequence ID" value="KMZ71958.1"/>
    <property type="molecule type" value="Genomic_DNA"/>
</dbReference>
<evidence type="ECO:0000256" key="1">
    <source>
        <dbReference type="SAM" id="MobiDB-lite"/>
    </source>
</evidence>
<dbReference type="OMA" id="RENWSCK"/>
<dbReference type="AlphaFoldDB" id="A0A0K9PSA7"/>
<organism evidence="3 4">
    <name type="scientific">Zostera marina</name>
    <name type="common">Eelgrass</name>
    <dbReference type="NCBI Taxonomy" id="29655"/>
    <lineage>
        <taxon>Eukaryota</taxon>
        <taxon>Viridiplantae</taxon>
        <taxon>Streptophyta</taxon>
        <taxon>Embryophyta</taxon>
        <taxon>Tracheophyta</taxon>
        <taxon>Spermatophyta</taxon>
        <taxon>Magnoliopsida</taxon>
        <taxon>Liliopsida</taxon>
        <taxon>Zosteraceae</taxon>
        <taxon>Zostera</taxon>
    </lineage>
</organism>
<dbReference type="OrthoDB" id="782346at2759"/>
<dbReference type="Gene3D" id="3.30.1330.80">
    <property type="entry name" value="Hypothetical protein, similar to alpha- acetolactate decarboxylase, domain 2"/>
    <property type="match status" value="1"/>
</dbReference>
<feature type="region of interest" description="Disordered" evidence="1">
    <location>
        <begin position="251"/>
        <end position="286"/>
    </location>
</feature>
<feature type="compositionally biased region" description="Polar residues" evidence="1">
    <location>
        <begin position="67"/>
        <end position="85"/>
    </location>
</feature>
<dbReference type="PANTHER" id="PTHR31100:SF69">
    <property type="entry name" value="AT-HOOK MOTIF NUCLEAR-LOCALIZED PROTEIN 17-RELATED"/>
    <property type="match status" value="1"/>
</dbReference>
<proteinExistence type="predicted"/>
<dbReference type="PANTHER" id="PTHR31100">
    <property type="entry name" value="AT-HOOK MOTIF NUCLEAR-LOCALIZED PROTEIN 15"/>
    <property type="match status" value="1"/>
</dbReference>
<evidence type="ECO:0000259" key="2">
    <source>
        <dbReference type="PROSITE" id="PS51742"/>
    </source>
</evidence>
<protein>
    <recommendedName>
        <fullName evidence="2">PPC domain-containing protein</fullName>
    </recommendedName>
</protein>
<dbReference type="PROSITE" id="PS51742">
    <property type="entry name" value="PPC"/>
    <property type="match status" value="1"/>
</dbReference>
<dbReference type="GO" id="GO:0005634">
    <property type="term" value="C:nucleus"/>
    <property type="evidence" value="ECO:0000318"/>
    <property type="project" value="GO_Central"/>
</dbReference>